<dbReference type="EMBL" id="GADI01006502">
    <property type="protein sequence ID" value="JAA67306.1"/>
    <property type="molecule type" value="mRNA"/>
</dbReference>
<protein>
    <submittedName>
        <fullName evidence="1">Uncharacterized protein</fullName>
    </submittedName>
</protein>
<name>A0A0K8R8A5_IXORI</name>
<dbReference type="AlphaFoldDB" id="A0A0K8R8A5"/>
<reference evidence="1" key="1">
    <citation type="submission" date="2012-12" db="EMBL/GenBank/DDBJ databases">
        <title>Identification and characterization of a phenylalanine ammonia-lyase gene family in Isatis indigotica Fort.</title>
        <authorList>
            <person name="Liu Q."/>
            <person name="Chen J."/>
            <person name="Zhou X."/>
            <person name="Di P."/>
            <person name="Xiao Y."/>
            <person name="Xuan H."/>
            <person name="Zhang L."/>
            <person name="Chen W."/>
        </authorList>
    </citation>
    <scope>NUCLEOTIDE SEQUENCE</scope>
    <source>
        <tissue evidence="1">Salivary gland</tissue>
    </source>
</reference>
<proteinExistence type="evidence at transcript level"/>
<organism evidence="1">
    <name type="scientific">Ixodes ricinus</name>
    <name type="common">Common tick</name>
    <name type="synonym">Acarus ricinus</name>
    <dbReference type="NCBI Taxonomy" id="34613"/>
    <lineage>
        <taxon>Eukaryota</taxon>
        <taxon>Metazoa</taxon>
        <taxon>Ecdysozoa</taxon>
        <taxon>Arthropoda</taxon>
        <taxon>Chelicerata</taxon>
        <taxon>Arachnida</taxon>
        <taxon>Acari</taxon>
        <taxon>Parasitiformes</taxon>
        <taxon>Ixodida</taxon>
        <taxon>Ixodoidea</taxon>
        <taxon>Ixodidae</taxon>
        <taxon>Ixodinae</taxon>
        <taxon>Ixodes</taxon>
    </lineage>
</organism>
<dbReference type="InterPro" id="IPR032675">
    <property type="entry name" value="LRR_dom_sf"/>
</dbReference>
<dbReference type="Gene3D" id="3.80.10.10">
    <property type="entry name" value="Ribonuclease Inhibitor"/>
    <property type="match status" value="1"/>
</dbReference>
<sequence length="199" mass="22925">METCTGLLDCVLPEGTYLRIPNQVLSFEEVNVVFRHLEKQHRECAKHPHISWTQIQDRYIPLDRQVHHVTDQEPLCSMSWILTLPHDTKVLRIYRRHVTEQTIALLVHRCREIECLHVENASQLSQEGIVSIAYRLRYLQHLSLNDCIHLGREAINTFINASLRLKTLCLVGCNGVDSVILSRLVSSMPSMDCAYVSVK</sequence>
<evidence type="ECO:0000313" key="1">
    <source>
        <dbReference type="EMBL" id="JAA67306.1"/>
    </source>
</evidence>
<accession>A0A0K8R8A5</accession>
<dbReference type="SUPFAM" id="SSF52047">
    <property type="entry name" value="RNI-like"/>
    <property type="match status" value="1"/>
</dbReference>